<proteinExistence type="predicted"/>
<accession>A0ABU5JP54</accession>
<feature type="domain" description="HTH marR-type" evidence="2">
    <location>
        <begin position="14"/>
        <end position="144"/>
    </location>
</feature>
<organism evidence="3 4">
    <name type="scientific">Micromonospora sicca</name>
    <dbReference type="NCBI Taxonomy" id="2202420"/>
    <lineage>
        <taxon>Bacteria</taxon>
        <taxon>Bacillati</taxon>
        <taxon>Actinomycetota</taxon>
        <taxon>Actinomycetes</taxon>
        <taxon>Micromonosporales</taxon>
        <taxon>Micromonosporaceae</taxon>
        <taxon>Micromonospora</taxon>
    </lineage>
</organism>
<dbReference type="Proteomes" id="UP001290101">
    <property type="component" value="Unassembled WGS sequence"/>
</dbReference>
<comment type="subcellular location">
    <subcellularLocation>
        <location evidence="1">Cytoplasm</location>
    </subcellularLocation>
</comment>
<dbReference type="InterPro" id="IPR039422">
    <property type="entry name" value="MarR/SlyA-like"/>
</dbReference>
<dbReference type="EMBL" id="JAXOTQ010000061">
    <property type="protein sequence ID" value="MDZ5494104.1"/>
    <property type="molecule type" value="Genomic_DNA"/>
</dbReference>
<dbReference type="RefSeq" id="WP_322443613.1">
    <property type="nucleotide sequence ID" value="NZ_JAXOTQ010000061.1"/>
</dbReference>
<evidence type="ECO:0000313" key="3">
    <source>
        <dbReference type="EMBL" id="MDZ5494104.1"/>
    </source>
</evidence>
<evidence type="ECO:0000256" key="1">
    <source>
        <dbReference type="ARBA" id="ARBA00004496"/>
    </source>
</evidence>
<dbReference type="PROSITE" id="PS50995">
    <property type="entry name" value="HTH_MARR_2"/>
    <property type="match status" value="1"/>
</dbReference>
<dbReference type="PANTHER" id="PTHR33164">
    <property type="entry name" value="TRANSCRIPTIONAL REGULATOR, MARR FAMILY"/>
    <property type="match status" value="1"/>
</dbReference>
<evidence type="ECO:0000313" key="4">
    <source>
        <dbReference type="Proteomes" id="UP001290101"/>
    </source>
</evidence>
<keyword evidence="4" id="KW-1185">Reference proteome</keyword>
<dbReference type="PRINTS" id="PR00598">
    <property type="entry name" value="HTHMARR"/>
</dbReference>
<dbReference type="InterPro" id="IPR000835">
    <property type="entry name" value="HTH_MarR-typ"/>
</dbReference>
<dbReference type="InterPro" id="IPR011991">
    <property type="entry name" value="ArsR-like_HTH"/>
</dbReference>
<dbReference type="SMART" id="SM00347">
    <property type="entry name" value="HTH_MARR"/>
    <property type="match status" value="1"/>
</dbReference>
<dbReference type="InterPro" id="IPR036390">
    <property type="entry name" value="WH_DNA-bd_sf"/>
</dbReference>
<dbReference type="CDD" id="cd00090">
    <property type="entry name" value="HTH_ARSR"/>
    <property type="match status" value="1"/>
</dbReference>
<dbReference type="InterPro" id="IPR036388">
    <property type="entry name" value="WH-like_DNA-bd_sf"/>
</dbReference>
<name>A0ABU5JP54_9ACTN</name>
<protein>
    <submittedName>
        <fullName evidence="3">MarR family transcriptional regulator</fullName>
    </submittedName>
</protein>
<dbReference type="Gene3D" id="1.10.10.10">
    <property type="entry name" value="Winged helix-like DNA-binding domain superfamily/Winged helix DNA-binding domain"/>
    <property type="match status" value="1"/>
</dbReference>
<comment type="caution">
    <text evidence="3">The sequence shown here is derived from an EMBL/GenBank/DDBJ whole genome shotgun (WGS) entry which is preliminary data.</text>
</comment>
<reference evidence="3 4" key="1">
    <citation type="submission" date="2023-12" db="EMBL/GenBank/DDBJ databases">
        <title>Micromonospora sp. nov., isolated from Atacama Desert.</title>
        <authorList>
            <person name="Carro L."/>
            <person name="Golinska P."/>
            <person name="Klenk H.-P."/>
            <person name="Goodfellow M."/>
        </authorList>
    </citation>
    <scope>NUCLEOTIDE SEQUENCE [LARGE SCALE GENOMIC DNA]</scope>
    <source>
        <strain evidence="3 4">4G53</strain>
    </source>
</reference>
<dbReference type="SUPFAM" id="SSF46785">
    <property type="entry name" value="Winged helix' DNA-binding domain"/>
    <property type="match status" value="1"/>
</dbReference>
<gene>
    <name evidence="3" type="ORF">U2F25_32425</name>
</gene>
<dbReference type="PANTHER" id="PTHR33164:SF5">
    <property type="entry name" value="ORGANIC HYDROPEROXIDE RESISTANCE TRANSCRIPTIONAL REGULATOR"/>
    <property type="match status" value="1"/>
</dbReference>
<sequence>MGDLSDIDDPLALEQQVCFALSVAARGVVAVYRPLLEPMGLTHPQYLVMLALWQHAPLSVRELSRRLQLDPGTLSPLLKRLEATGYLRRERDPADERSLAVTLTAQGRALRGQAERIPPAIVERLGMPVEDLKRLHATLTDVIEAARQASKAPPGAAGAE</sequence>
<evidence type="ECO:0000259" key="2">
    <source>
        <dbReference type="PROSITE" id="PS50995"/>
    </source>
</evidence>
<dbReference type="Pfam" id="PF01047">
    <property type="entry name" value="MarR"/>
    <property type="match status" value="1"/>
</dbReference>